<dbReference type="Proteomes" id="UP001139646">
    <property type="component" value="Unassembled WGS sequence"/>
</dbReference>
<evidence type="ECO:0000256" key="1">
    <source>
        <dbReference type="SAM" id="Coils"/>
    </source>
</evidence>
<protein>
    <recommendedName>
        <fullName evidence="4">ATP-binding protein</fullName>
    </recommendedName>
</protein>
<dbReference type="RefSeq" id="WP_242283638.1">
    <property type="nucleotide sequence ID" value="NZ_JAKKSL010000001.1"/>
</dbReference>
<feature type="coiled-coil region" evidence="1">
    <location>
        <begin position="325"/>
        <end position="352"/>
    </location>
</feature>
<sequence length="957" mass="110012">MDKHTILLGEGNVGKSSLLNCIRLFLLPEVNFNKAKDKFNFRSSNGDEYDKDQSFGHYFPTKYSHLIIEVEKVIGGKKYTHCQILSRGNNLAFERIFTTLAYNDIRSLFWQVEADDHYHIGSRVDKLSTQEVFAKIKSQDKFCITVKDPQKLKDLMYARDILSDVAMRYSLFPLNDASEENIESLRALILMLFDMKTSNKAVAKAVANLIEAEKKETTDALQFDIQSFMMAHDQLKEEEQKLTDIENKSNEYNELTQNYARYSELSSAESQFVDLYLYLENAIQTQSHNINESATRIKNYQLQLNPISAQIKEHNQNIFAANKALSKAISTIEKTNKDINKAEAELNLYGDMSHTEVVEILDEDISSSYEKIQSLKDNNARQNRIVKLQNQIDRYTIQQQQLEQDIANAEYTLVQQLPSDTITFLNTLNHQLSFANPGKLLRDQDRNAINNFQQLFVDQGYSYAFFGQEIRKSNTPNNRDLARELDNIKSELLADISEKKSLENLGAENPLIIEKKLAGLEKELNESLRIKQLITDLNENKTAIKIYANQQRENQQILDELTPVIAKLSAQQTELASLIETERMTQAQLTQAQSQLLSVKGNADGTKQAYPKIQRQLEQQTGCKNTPEALTLEYLQQLQTNLQAVEKLRTKIIDTLKAFVTDKFVDADNDLFSASPMPSVIHATFIELKRVYEEVEDQRLLLRSKTKMHNESVSNYVDILDKNFEHINRFENQLNRAFKGISINDLNEIEVSIHIDNRFSNLIKEIHKSYNEFSDQTLSEQFYIRLQAFSDAFFKNGERNKLVMSDIINEVSYRVKKDGHDGWQTKQQSTSTTALINLKLVRMLLAKLRADSCMVQLPVIMDEAANINVDQYEWLLDDIRESGFFLFTAGTHSSGAELVHMIGHHYDVDALKTAKPYTKERTRVVWGGPQAFINETDFEDYQNDNQIELLEGTDETI</sequence>
<dbReference type="EMBL" id="JAKKSL010000001">
    <property type="protein sequence ID" value="MCI2282709.1"/>
    <property type="molecule type" value="Genomic_DNA"/>
</dbReference>
<proteinExistence type="predicted"/>
<dbReference type="InterPro" id="IPR027417">
    <property type="entry name" value="P-loop_NTPase"/>
</dbReference>
<reference evidence="2" key="1">
    <citation type="submission" date="2022-01" db="EMBL/GenBank/DDBJ databases">
        <title>Colwellia maritima, isolated from seawater.</title>
        <authorList>
            <person name="Kristyanto S."/>
            <person name="Jung J."/>
            <person name="Jeon C.O."/>
        </authorList>
    </citation>
    <scope>NUCLEOTIDE SEQUENCE</scope>
    <source>
        <strain evidence="2">MSW7</strain>
    </source>
</reference>
<name>A0ABS9WXM1_9GAMM</name>
<comment type="caution">
    <text evidence="2">The sequence shown here is derived from an EMBL/GenBank/DDBJ whole genome shotgun (WGS) entry which is preliminary data.</text>
</comment>
<accession>A0ABS9WXM1</accession>
<evidence type="ECO:0000313" key="3">
    <source>
        <dbReference type="Proteomes" id="UP001139646"/>
    </source>
</evidence>
<keyword evidence="3" id="KW-1185">Reference proteome</keyword>
<dbReference type="Gene3D" id="3.40.50.300">
    <property type="entry name" value="P-loop containing nucleotide triphosphate hydrolases"/>
    <property type="match status" value="1"/>
</dbReference>
<keyword evidence="1" id="KW-0175">Coiled coil</keyword>
<feature type="coiled-coil region" evidence="1">
    <location>
        <begin position="228"/>
        <end position="265"/>
    </location>
</feature>
<organism evidence="2 3">
    <name type="scientific">Colwellia maritima</name>
    <dbReference type="NCBI Taxonomy" id="2912588"/>
    <lineage>
        <taxon>Bacteria</taxon>
        <taxon>Pseudomonadati</taxon>
        <taxon>Pseudomonadota</taxon>
        <taxon>Gammaproteobacteria</taxon>
        <taxon>Alteromonadales</taxon>
        <taxon>Colwelliaceae</taxon>
        <taxon>Colwellia</taxon>
    </lineage>
</organism>
<evidence type="ECO:0000313" key="2">
    <source>
        <dbReference type="EMBL" id="MCI2282709.1"/>
    </source>
</evidence>
<evidence type="ECO:0008006" key="4">
    <source>
        <dbReference type="Google" id="ProtNLM"/>
    </source>
</evidence>
<gene>
    <name evidence="2" type="ORF">L3081_03915</name>
</gene>
<feature type="coiled-coil region" evidence="1">
    <location>
        <begin position="378"/>
        <end position="412"/>
    </location>
</feature>